<protein>
    <submittedName>
        <fullName evidence="3">Cytospin-A</fullName>
    </submittedName>
</protein>
<sequence length="1626" mass="183328">MMKFKSLFRRGPSQGKQESGTLKGAPSVSSLDSKHHKVAPARDKTLKIFGSKEKLHKAHKKRDLGNNNAVLEDPELREALGEYEDESDKVHDYGSVEELESVGERGSQEFVSLPVMLNADHMPGFQDVELRGRIPSELEVSAMERAQLQARVDELLEKASEAERLSNELERLKSVEAEREAALVCLADENGALRARLRGVAHSPLSDSEKRQLLLAPAPRRMHSSAPASIALANRGVGRVSAGPHTADGGASLQLADLQSQLADAHADNERLADEKQVLLESLCRQTEKLEDSRSKVDTLQEMLLREGVEPDTLSGDIDQQLLAVLKKLEDSRSKVDTLQEMLLREGVEPDTLSGDIDQQLLAVLKLEDSRSKVDTLQEMLLREGVEPDTLSGDIVQRLLAVLKLSQEERRHLLTKQEQLEAEINETKTALEEKTKENETLAERIRVLEGTLERAEAERNQWEQEAGAARELAVARQDQMATLTDLLDAAKVKRQLDRALNDARKLHDDALVSRNNAKSTISDLEFQIEQLRQENRAGEALARAAELERQLQDTRARNAQLTRDRERDETEWKQFQSDLLMTVRVANDFKTEAQRELERLVSENKIARDRIRLLEDQMHSLTGIERTESMESVIENSDDELGTRESDVIESDSSSKEVFKSIRTRYLSRVHSVSDPPLHSSIIDQAFFKSSSPPKDDDEFKFDNDNVPIYETIDDESQKESSPDKYQDEVLAEAVLHPFGDKQLKRQDAIDLANDKITKQDAFERHDSPELTDDLIDLNDNPKSKSESTFIERSKDRSIFSRGVSGIYKGKIKAFSMENINSNKEYKNALQEATSIEFLGANNYSDMSLFNNNYSEVSLISEGSDSVFLSPIEKNNNDVGATSKKKSEAKNINENPTKDSIEDKPKMHNYVPIVRAESLLPFPYPDDIRAGSKIDMMQSSNPQHPNFPDDKVQKDLEKVNEEIKSTFKAAIERITGNNTMNRQTSKQTPKALKECLDFEESAKEIKSSDNSKTFACILEEINVKSDFSEKNRESSPVELVLENSRNNNPKIVIDVLFETKSDFSKSNEMLSPNNTPEIIESKNPFFDATMEEENRLTESKSPPVVDDVSYHLKINSRDLCDVGEIVTVQNNNPDINVSKPTRRLTTFMTPMKIVGGNIDLSSPVIISPVLIQPVLYKPFATTAEFVQPKLEITALESTSAGSIETSDVSDKKSTVYYDDTAQVADGKDKRFSNTTENIKPDDNAKRKGIYQKNTKAKQLPFLPWKVSSNTDLKTTSSANTVDQKPADATSPGVKRLSRTPEWLIDNQYYQPLENVPFVINTVQTFTTTPKIVDNKIKDNITFTKTNPFRSITLRRQSEENVYEEIGEPIRPALPDRNIADDEKISNKKQSASEEFASVTREEILKVPRKPKKPKKETQAKILEDAKEKARITQSVISLSRTPSANSEKRSSDISDIVQNLEKSSLVPIRKLSLQTPKPQPVLEKNTSSLPREKPYWKTLEHKRLSHPIRSLHDPPRYLRKSAVCPRQSDNLLDYKSNGQNWNGLNLNKMKYVNMVIYYKSLIIDCLLLQNKHLSSTQVTYATTVKVLTVKSLIESIENAAKAAKQSPATTPVNEWPQVTKPDYRTQ</sequence>
<comment type="caution">
    <text evidence="3">The sequence shown here is derived from an EMBL/GenBank/DDBJ whole genome shotgun (WGS) entry which is preliminary data.</text>
</comment>
<feature type="region of interest" description="Disordered" evidence="2">
    <location>
        <begin position="1227"/>
        <end position="1247"/>
    </location>
</feature>
<dbReference type="EMBL" id="JTDY01000488">
    <property type="protein sequence ID" value="KOB76950.1"/>
    <property type="molecule type" value="Genomic_DNA"/>
</dbReference>
<feature type="region of interest" description="Disordered" evidence="2">
    <location>
        <begin position="1274"/>
        <end position="1293"/>
    </location>
</feature>
<name>A0A0L7LNE0_OPEBR</name>
<feature type="compositionally biased region" description="Basic and acidic residues" evidence="2">
    <location>
        <begin position="40"/>
        <end position="53"/>
    </location>
</feature>
<evidence type="ECO:0000256" key="1">
    <source>
        <dbReference type="SAM" id="Coils"/>
    </source>
</evidence>
<evidence type="ECO:0000256" key="2">
    <source>
        <dbReference type="SAM" id="MobiDB-lite"/>
    </source>
</evidence>
<dbReference type="PANTHER" id="PTHR23159:SF31">
    <property type="entry name" value="CENTROSOME-ASSOCIATED PROTEIN CEP250 ISOFORM X1"/>
    <property type="match status" value="1"/>
</dbReference>
<feature type="coiled-coil region" evidence="1">
    <location>
        <begin position="403"/>
        <end position="617"/>
    </location>
</feature>
<feature type="coiled-coil region" evidence="1">
    <location>
        <begin position="138"/>
        <end position="182"/>
    </location>
</feature>
<reference evidence="3 4" key="1">
    <citation type="journal article" date="2015" name="Genome Biol. Evol.">
        <title>The genome of winter moth (Operophtera brumata) provides a genomic perspective on sexual dimorphism and phenology.</title>
        <authorList>
            <person name="Derks M.F."/>
            <person name="Smit S."/>
            <person name="Salis L."/>
            <person name="Schijlen E."/>
            <person name="Bossers A."/>
            <person name="Mateman C."/>
            <person name="Pijl A.S."/>
            <person name="de Ridder D."/>
            <person name="Groenen M.A."/>
            <person name="Visser M.E."/>
            <person name="Megens H.J."/>
        </authorList>
    </citation>
    <scope>NUCLEOTIDE SEQUENCE [LARGE SCALE GENOMIC DNA]</scope>
    <source>
        <strain evidence="3">WM2013NL</strain>
        <tissue evidence="3">Head and thorax</tissue>
    </source>
</reference>
<gene>
    <name evidence="3" type="ORF">OBRU01_04850</name>
</gene>
<keyword evidence="1" id="KW-0175">Coiled coil</keyword>
<feature type="compositionally biased region" description="Basic and acidic residues" evidence="2">
    <location>
        <begin position="885"/>
        <end position="904"/>
    </location>
</feature>
<feature type="region of interest" description="Disordered" evidence="2">
    <location>
        <begin position="878"/>
        <end position="904"/>
    </location>
</feature>
<feature type="region of interest" description="Disordered" evidence="2">
    <location>
        <begin position="1"/>
        <end position="70"/>
    </location>
</feature>
<evidence type="ECO:0000313" key="4">
    <source>
        <dbReference type="Proteomes" id="UP000037510"/>
    </source>
</evidence>
<dbReference type="PANTHER" id="PTHR23159">
    <property type="entry name" value="CENTROSOMAL PROTEIN 2"/>
    <property type="match status" value="1"/>
</dbReference>
<proteinExistence type="predicted"/>
<keyword evidence="4" id="KW-1185">Reference proteome</keyword>
<accession>A0A0L7LNE0</accession>
<organism evidence="3 4">
    <name type="scientific">Operophtera brumata</name>
    <name type="common">Winter moth</name>
    <name type="synonym">Phalaena brumata</name>
    <dbReference type="NCBI Taxonomy" id="104452"/>
    <lineage>
        <taxon>Eukaryota</taxon>
        <taxon>Metazoa</taxon>
        <taxon>Ecdysozoa</taxon>
        <taxon>Arthropoda</taxon>
        <taxon>Hexapoda</taxon>
        <taxon>Insecta</taxon>
        <taxon>Pterygota</taxon>
        <taxon>Neoptera</taxon>
        <taxon>Endopterygota</taxon>
        <taxon>Lepidoptera</taxon>
        <taxon>Glossata</taxon>
        <taxon>Ditrysia</taxon>
        <taxon>Geometroidea</taxon>
        <taxon>Geometridae</taxon>
        <taxon>Larentiinae</taxon>
        <taxon>Operophtera</taxon>
    </lineage>
</organism>
<dbReference type="Proteomes" id="UP000037510">
    <property type="component" value="Unassembled WGS sequence"/>
</dbReference>
<evidence type="ECO:0000313" key="3">
    <source>
        <dbReference type="EMBL" id="KOB76950.1"/>
    </source>
</evidence>
<feature type="region of interest" description="Disordered" evidence="2">
    <location>
        <begin position="1602"/>
        <end position="1626"/>
    </location>
</feature>